<keyword evidence="2" id="KW-1185">Reference proteome</keyword>
<proteinExistence type="predicted"/>
<organism evidence="1 2">
    <name type="scientific">Roseobacter litoralis (strain ATCC 49566 / DSM 6996 / JCM 21268 / NBRC 15278 / OCh 149)</name>
    <dbReference type="NCBI Taxonomy" id="391595"/>
    <lineage>
        <taxon>Bacteria</taxon>
        <taxon>Pseudomonadati</taxon>
        <taxon>Pseudomonadota</taxon>
        <taxon>Alphaproteobacteria</taxon>
        <taxon>Rhodobacterales</taxon>
        <taxon>Roseobacteraceae</taxon>
        <taxon>Roseobacter</taxon>
    </lineage>
</organism>
<gene>
    <name evidence="1" type="ordered locus">RLO149_c025410</name>
</gene>
<evidence type="ECO:0000313" key="1">
    <source>
        <dbReference type="EMBL" id="AEI94509.1"/>
    </source>
</evidence>
<name>F7ZCT5_ROSLO</name>
<accession>F7ZCT5</accession>
<dbReference type="HOGENOM" id="CLU_2702510_0_0_5"/>
<reference evidence="1 2" key="1">
    <citation type="journal article" date="2011" name="BMC Genomics">
        <title>Comparative genome analysis and genome-guided physiological analysis of Roseobacter litoralis.</title>
        <authorList>
            <person name="Kalhoefer D."/>
            <person name="Thole S."/>
            <person name="Voget S."/>
            <person name="Lehmann R."/>
            <person name="Liesegang H."/>
            <person name="Wollher A."/>
            <person name="Daniel R."/>
            <person name="Simon M."/>
            <person name="Brinkhoff T."/>
        </authorList>
    </citation>
    <scope>NUCLEOTIDE SEQUENCE [LARGE SCALE GENOMIC DNA]</scope>
    <source>
        <strain evidence="2">ATCC 49566 / DSM 6996 / JCM 21268 / NBRC 15278 / OCh 149</strain>
    </source>
</reference>
<dbReference type="EMBL" id="CP002623">
    <property type="protein sequence ID" value="AEI94509.1"/>
    <property type="molecule type" value="Genomic_DNA"/>
</dbReference>
<dbReference type="STRING" id="391595.RLO149_c025410"/>
<dbReference type="AlphaFoldDB" id="F7ZCT5"/>
<dbReference type="KEGG" id="rli:RLO149_c025410"/>
<sequence>MRVARALFHRMDERTRAFAVTGFLDGAHFWRNRATAPCRNRIRLWPGEGCVCENLADGLVFLIRVIGVVNTVC</sequence>
<protein>
    <submittedName>
        <fullName evidence="1">Uncharacterized protein</fullName>
    </submittedName>
</protein>
<dbReference type="Proteomes" id="UP000001353">
    <property type="component" value="Chromosome"/>
</dbReference>
<evidence type="ECO:0000313" key="2">
    <source>
        <dbReference type="Proteomes" id="UP000001353"/>
    </source>
</evidence>